<evidence type="ECO:0000313" key="2">
    <source>
        <dbReference type="Proteomes" id="UP000240317"/>
    </source>
</evidence>
<sequence>MRPDALTLVEIADLLDAAYHADRNRSTQGPIPETRAALADYLGCHPETRAGVWSIWHPQLLAAGEDPGAAEDWLDAEFIEPCHEERWDEGGS</sequence>
<dbReference type="OrthoDB" id="73634at2"/>
<proteinExistence type="predicted"/>
<accession>A0A2T3WAK9</accession>
<evidence type="ECO:0000313" key="1">
    <source>
        <dbReference type="EMBL" id="PTA68940.1"/>
    </source>
</evidence>
<protein>
    <submittedName>
        <fullName evidence="1">Uncharacterized protein</fullName>
    </submittedName>
</protein>
<comment type="caution">
    <text evidence="1">The sequence shown here is derived from an EMBL/GenBank/DDBJ whole genome shotgun (WGS) entry which is preliminary data.</text>
</comment>
<name>A0A2T3WAK9_9DEIO</name>
<dbReference type="RefSeq" id="WP_107136797.1">
    <property type="nucleotide sequence ID" value="NZ_PYSV01000003.1"/>
</dbReference>
<dbReference type="AlphaFoldDB" id="A0A2T3WAK9"/>
<reference evidence="1 2" key="1">
    <citation type="submission" date="2018-03" db="EMBL/GenBank/DDBJ databases">
        <title>Draft genome of Deinococcus sp. OD32.</title>
        <authorList>
            <person name="Wang X.-P."/>
            <person name="Du Z.-J."/>
        </authorList>
    </citation>
    <scope>NUCLEOTIDE SEQUENCE [LARGE SCALE GENOMIC DNA]</scope>
    <source>
        <strain evidence="1 2">OD32</strain>
    </source>
</reference>
<dbReference type="Proteomes" id="UP000240317">
    <property type="component" value="Unassembled WGS sequence"/>
</dbReference>
<organism evidence="1 2">
    <name type="scientific">Deinococcus arcticus</name>
    <dbReference type="NCBI Taxonomy" id="2136176"/>
    <lineage>
        <taxon>Bacteria</taxon>
        <taxon>Thermotogati</taxon>
        <taxon>Deinococcota</taxon>
        <taxon>Deinococci</taxon>
        <taxon>Deinococcales</taxon>
        <taxon>Deinococcaceae</taxon>
        <taxon>Deinococcus</taxon>
    </lineage>
</organism>
<dbReference type="EMBL" id="PYSV01000003">
    <property type="protein sequence ID" value="PTA68940.1"/>
    <property type="molecule type" value="Genomic_DNA"/>
</dbReference>
<keyword evidence="2" id="KW-1185">Reference proteome</keyword>
<gene>
    <name evidence="1" type="ORF">C8263_03815</name>
</gene>